<sequence length="144" mass="15059">MADMTIPPRFQALGAAVAVAAALLAGPVAGTASATPTAVTADAASVSVQSVGSVCYSALPSQAHDTLNLIDRGGPFPYSQDGVVFQNREGVLPQQGSGYYHEYTVITPGAPTRGTRRIITGEKSQEDYYTADHYATFRLVDFGC</sequence>
<evidence type="ECO:0000313" key="5">
    <source>
        <dbReference type="Proteomes" id="UP000600946"/>
    </source>
</evidence>
<protein>
    <submittedName>
        <fullName evidence="4">Uncharacterized protein</fullName>
    </submittedName>
</protein>
<reference evidence="5" key="1">
    <citation type="journal article" date="2019" name="Int. J. Syst. Evol. Microbiol.">
        <title>The Global Catalogue of Microorganisms (GCM) 10K type strain sequencing project: providing services to taxonomists for standard genome sequencing and annotation.</title>
        <authorList>
            <consortium name="The Broad Institute Genomics Platform"/>
            <consortium name="The Broad Institute Genome Sequencing Center for Infectious Disease"/>
            <person name="Wu L."/>
            <person name="Ma J."/>
        </authorList>
    </citation>
    <scope>NUCLEOTIDE SEQUENCE [LARGE SCALE GENOMIC DNA]</scope>
    <source>
        <strain evidence="5">JCM 4594</strain>
    </source>
</reference>
<feature type="chain" id="PRO_5045906433" evidence="3">
    <location>
        <begin position="35"/>
        <end position="144"/>
    </location>
</feature>
<dbReference type="Gene3D" id="3.10.450.30">
    <property type="entry name" value="Microbial ribonucleases"/>
    <property type="match status" value="1"/>
</dbReference>
<feature type="signal peptide" evidence="3">
    <location>
        <begin position="1"/>
        <end position="34"/>
    </location>
</feature>
<proteinExistence type="predicted"/>
<name>A0ABQ3AD35_9ACTN</name>
<keyword evidence="3" id="KW-0732">Signal</keyword>
<dbReference type="Proteomes" id="UP000600946">
    <property type="component" value="Unassembled WGS sequence"/>
</dbReference>
<organism evidence="4 5">
    <name type="scientific">Streptomyces xanthochromogenes</name>
    <dbReference type="NCBI Taxonomy" id="67384"/>
    <lineage>
        <taxon>Bacteria</taxon>
        <taxon>Bacillati</taxon>
        <taxon>Actinomycetota</taxon>
        <taxon>Actinomycetes</taxon>
        <taxon>Kitasatosporales</taxon>
        <taxon>Streptomycetaceae</taxon>
        <taxon>Streptomyces</taxon>
    </lineage>
</organism>
<dbReference type="EMBL" id="BMUU01000007">
    <property type="protein sequence ID" value="GGY45850.1"/>
    <property type="molecule type" value="Genomic_DNA"/>
</dbReference>
<keyword evidence="2" id="KW-0378">Hydrolase</keyword>
<evidence type="ECO:0000313" key="4">
    <source>
        <dbReference type="EMBL" id="GGY45850.1"/>
    </source>
</evidence>
<evidence type="ECO:0000256" key="3">
    <source>
        <dbReference type="SAM" id="SignalP"/>
    </source>
</evidence>
<dbReference type="InterPro" id="IPR000026">
    <property type="entry name" value="N1-like"/>
</dbReference>
<dbReference type="InterPro" id="IPR016191">
    <property type="entry name" value="Ribonuclease/ribotoxin"/>
</dbReference>
<evidence type="ECO:0000256" key="1">
    <source>
        <dbReference type="ARBA" id="ARBA00022722"/>
    </source>
</evidence>
<keyword evidence="1" id="KW-0540">Nuclease</keyword>
<dbReference type="Pfam" id="PF00545">
    <property type="entry name" value="Ribonuclease"/>
    <property type="match status" value="1"/>
</dbReference>
<keyword evidence="5" id="KW-1185">Reference proteome</keyword>
<comment type="caution">
    <text evidence="4">The sequence shown here is derived from an EMBL/GenBank/DDBJ whole genome shotgun (WGS) entry which is preliminary data.</text>
</comment>
<gene>
    <name evidence="4" type="ORF">GCM10010326_44970</name>
</gene>
<evidence type="ECO:0000256" key="2">
    <source>
        <dbReference type="ARBA" id="ARBA00022801"/>
    </source>
</evidence>
<dbReference type="SUPFAM" id="SSF53933">
    <property type="entry name" value="Microbial ribonucleases"/>
    <property type="match status" value="1"/>
</dbReference>
<accession>A0ABQ3AD35</accession>